<evidence type="ECO:0000313" key="4">
    <source>
        <dbReference type="EMBL" id="ASN68292.1"/>
    </source>
</evidence>
<dbReference type="Pfam" id="PF10145">
    <property type="entry name" value="PhageMin_Tail"/>
    <property type="match status" value="1"/>
</dbReference>
<name>A0A2H4J055_9CAUD</name>
<sequence>MANKEIYKLDIKINVDGDQEAKKKLTATERFAQQAEKRTKALDKIKASPSVRLKDKLSKPLQKIEGKLSSFSKSACSKLAAIATAGAVMIGGLGISAAVRDFSNFEQGLANVKAISGATAEEMQLLGNEAKRLGAATAWSAKEVTDAETLLSQAGFKVEETIAALPGLLDMASAGGIDLAQATDIAAGTLRAFGLAAQESSHVADVLAVTASRTNSDITGLGESLKYVAPVSKALGVSLEDTSAALGMLADANIKGSQSGTVLRAAFSRLANPPKKAADMIKKLGFSVFDAQGKMLPLGDVIGNLQKSMNGLTEQQKAQAVSTIFGIESMSGMLALVEQGPEKLKRLSNELENSNGAAKKMAETRLDSLQGQFTILKSAVEGMNIELGEKLAPYAKEFVTWFTAKIPDITNKIMEVTDKVFELAHKFKELNPATKKFIGYLATGIVFFAPLSKGIIGVTKGLTGLVGIGGKLGRFLGIFKGASVVTEATAAIATGTEAAAGGVAGLGLAAKGGALLLNPWTIGIAAAGAGAYKLYKHLSKDALPAIKEFGEGLSKSTAEGMNAYRELDVELGASLMNIKIKSEKITEETATAITGKFAEMGNMIHETISQKYSDSYKVMEEFFAMSGAFTDEKSNEILNRINEKQAFEEGILQQGLNRINEIYRNAAAEHREITSQEQSEVNNIRQNMMNQMVENISQSSDEQLMIQGRLKNESTVMNAQQAADIVKESAKARDAAILDAETQANEVIESARYQRDVLGTLKPEEAQTIISAAECQKEYAVNAAQGMHEEVVMHAQKQAKEHVNEVNWQTGEVLSNFDSMIAKIKEFNALPIREKVVVIKQKISAALEGFNDSVAEQNEKRKQLGQTYVDAGLPIPAELKGGKATGGRTVKGAYEVAERGFEIVVGRQTRMFNGGEKVLNHRESRKFLHERQEKRQENTKEEAPQMQFAVAQPQLATGGGINVNIDGINVENSFDSNIDKDGIIKETLRQVEYHLKEALRNTK</sequence>
<protein>
    <submittedName>
        <fullName evidence="4">Putative tail tapemeasure protein</fullName>
    </submittedName>
</protein>
<keyword evidence="2" id="KW-1188">Viral release from host cell</keyword>
<reference evidence="4" key="1">
    <citation type="submission" date="2017-06" db="EMBL/GenBank/DDBJ databases">
        <title>Novel phages from South African skin metaviromes.</title>
        <authorList>
            <person name="van Zyl L.J."/>
            <person name="Abrahams Y."/>
            <person name="Stander E.A."/>
            <person name="Kirby B.M."/>
            <person name="Clavaud C."/>
            <person name="Farcet C."/>
            <person name="Breton L."/>
            <person name="Trindade M.I."/>
        </authorList>
    </citation>
    <scope>NUCLEOTIDE SEQUENCE</scope>
</reference>
<dbReference type="NCBIfam" id="TIGR01760">
    <property type="entry name" value="tape_meas_TP901"/>
    <property type="match status" value="1"/>
</dbReference>
<dbReference type="GO" id="GO:0098003">
    <property type="term" value="P:viral tail assembly"/>
    <property type="evidence" value="ECO:0007669"/>
    <property type="project" value="UniProtKB-KW"/>
</dbReference>
<proteinExistence type="predicted"/>
<accession>A0A2H4J055</accession>
<organism evidence="4">
    <name type="scientific">uncultured Caudovirales phage</name>
    <dbReference type="NCBI Taxonomy" id="2100421"/>
    <lineage>
        <taxon>Viruses</taxon>
        <taxon>Duplodnaviria</taxon>
        <taxon>Heunggongvirae</taxon>
        <taxon>Uroviricota</taxon>
        <taxon>Caudoviricetes</taxon>
        <taxon>Peduoviridae</taxon>
        <taxon>Maltschvirus</taxon>
        <taxon>Maltschvirus maltsch</taxon>
    </lineage>
</organism>
<evidence type="ECO:0000256" key="1">
    <source>
        <dbReference type="ARBA" id="ARBA00022465"/>
    </source>
</evidence>
<dbReference type="PANTHER" id="PTHR37813">
    <property type="entry name" value="FELS-2 PROPHAGE PROTEIN"/>
    <property type="match status" value="1"/>
</dbReference>
<dbReference type="PANTHER" id="PTHR37813:SF1">
    <property type="entry name" value="FELS-2 PROPHAGE PROTEIN"/>
    <property type="match status" value="1"/>
</dbReference>
<feature type="domain" description="Phage tail tape measure protein" evidence="3">
    <location>
        <begin position="128"/>
        <end position="326"/>
    </location>
</feature>
<evidence type="ECO:0000259" key="3">
    <source>
        <dbReference type="Pfam" id="PF10145"/>
    </source>
</evidence>
<keyword evidence="1" id="KW-1245">Viral tail assembly</keyword>
<evidence type="ECO:0000256" key="2">
    <source>
        <dbReference type="ARBA" id="ARBA00022612"/>
    </source>
</evidence>
<dbReference type="EMBL" id="MF417875">
    <property type="protein sequence ID" value="ASN68292.1"/>
    <property type="molecule type" value="Genomic_DNA"/>
</dbReference>
<gene>
    <name evidence="4" type="ORF">10S11_30</name>
</gene>
<dbReference type="InterPro" id="IPR010090">
    <property type="entry name" value="Phage_tape_meas"/>
</dbReference>